<feature type="compositionally biased region" description="Basic and acidic residues" evidence="6">
    <location>
        <begin position="44"/>
        <end position="55"/>
    </location>
</feature>
<feature type="compositionally biased region" description="Pro residues" evidence="6">
    <location>
        <begin position="553"/>
        <end position="566"/>
    </location>
</feature>
<feature type="region of interest" description="Disordered" evidence="6">
    <location>
        <begin position="16"/>
        <end position="74"/>
    </location>
</feature>
<feature type="compositionally biased region" description="Basic residues" evidence="6">
    <location>
        <begin position="21"/>
        <end position="31"/>
    </location>
</feature>
<keyword evidence="5" id="KW-0539">Nucleus</keyword>
<dbReference type="InterPro" id="IPR046347">
    <property type="entry name" value="bZIP_sf"/>
</dbReference>
<dbReference type="EMBL" id="JAAAUQ010000635">
    <property type="protein sequence ID" value="KAF9148619.1"/>
    <property type="molecule type" value="Genomic_DNA"/>
</dbReference>
<keyword evidence="4" id="KW-0804">Transcription</keyword>
<feature type="region of interest" description="Disordered" evidence="6">
    <location>
        <begin position="318"/>
        <end position="376"/>
    </location>
</feature>
<evidence type="ECO:0000313" key="9">
    <source>
        <dbReference type="Proteomes" id="UP000748756"/>
    </source>
</evidence>
<feature type="region of interest" description="Disordered" evidence="6">
    <location>
        <begin position="391"/>
        <end position="446"/>
    </location>
</feature>
<dbReference type="AlphaFoldDB" id="A0A9P5V977"/>
<evidence type="ECO:0000256" key="3">
    <source>
        <dbReference type="ARBA" id="ARBA00023125"/>
    </source>
</evidence>
<feature type="compositionally biased region" description="Polar residues" evidence="6">
    <location>
        <begin position="407"/>
        <end position="416"/>
    </location>
</feature>
<comment type="subcellular location">
    <subcellularLocation>
        <location evidence="1">Nucleus</location>
    </subcellularLocation>
</comment>
<feature type="region of interest" description="Disordered" evidence="6">
    <location>
        <begin position="531"/>
        <end position="566"/>
    </location>
</feature>
<accession>A0A9P5V977</accession>
<gene>
    <name evidence="8" type="ORF">BG015_009642</name>
</gene>
<feature type="compositionally biased region" description="Low complexity" evidence="6">
    <location>
        <begin position="332"/>
        <end position="363"/>
    </location>
</feature>
<dbReference type="Gene3D" id="1.20.5.170">
    <property type="match status" value="1"/>
</dbReference>
<sequence length="566" mass="61778">MNGHLNQYPAATAAATYNQHQHTHPQQHQHTQHIPIPSRSRSNNGKDTDHGRDALESNGGGENNNDDDPEHLPDDDLIRWANAQFTVDYQPGVHSYEDELALKIAHSQRQQYHAQQQAMLHRQQQLGQGQGQFQAVDTTMHGGYIDSTSAQDSRTGLSLVERSRQRNPQQQGGGQLRVHYDPRVQQAIYTQQQQQAYLIQQQQQFQAYPAGGFPSSLPSSLPSQMAGIATPQEQGGIGAQQFLGHLTTTVNSGSLDDPSSNNITITAKTTGNRGRVNSVSALSSLSLVSPGHTHPSSPSLGYFSHQEKLQQLESELEEYENELAEERRLQQQERASSSSSASSTASATNQFQPHQQHQQQIHQQGGGNYQDQDQDDMMDDTTFSAIHSAVQSPQGDAMNDDDDDSHNQYVNNQTLSLDPEEAARQAAAAEEDKRRRNTAASARFRQKKRLREQILEKTAKEMTAKSEILEARARELEMEIKWLRGLIVEKGSASVGLQGVGPAVLPGGVGMSGRPGGVGLLSSSLPNSSSFLGPESFAGSSKAATAARRPRKIPPPLAAKPAPPSN</sequence>
<keyword evidence="9" id="KW-1185">Reference proteome</keyword>
<dbReference type="Pfam" id="PF07716">
    <property type="entry name" value="bZIP_2"/>
    <property type="match status" value="1"/>
</dbReference>
<dbReference type="PROSITE" id="PS00036">
    <property type="entry name" value="BZIP_BASIC"/>
    <property type="match status" value="1"/>
</dbReference>
<evidence type="ECO:0000313" key="8">
    <source>
        <dbReference type="EMBL" id="KAF9148619.1"/>
    </source>
</evidence>
<dbReference type="SUPFAM" id="SSF57959">
    <property type="entry name" value="Leucine zipper domain"/>
    <property type="match status" value="1"/>
</dbReference>
<evidence type="ECO:0000256" key="4">
    <source>
        <dbReference type="ARBA" id="ARBA00023163"/>
    </source>
</evidence>
<dbReference type="GO" id="GO:0000977">
    <property type="term" value="F:RNA polymerase II transcription regulatory region sequence-specific DNA binding"/>
    <property type="evidence" value="ECO:0007669"/>
    <property type="project" value="TreeGrafter"/>
</dbReference>
<dbReference type="PANTHER" id="PTHR13044:SF14">
    <property type="entry name" value="CRYPTOCEPHAL, ISOFORM A"/>
    <property type="match status" value="1"/>
</dbReference>
<evidence type="ECO:0000256" key="2">
    <source>
        <dbReference type="ARBA" id="ARBA00023015"/>
    </source>
</evidence>
<dbReference type="GO" id="GO:0005634">
    <property type="term" value="C:nucleus"/>
    <property type="evidence" value="ECO:0007669"/>
    <property type="project" value="UniProtKB-SubCell"/>
</dbReference>
<keyword evidence="2" id="KW-0805">Transcription regulation</keyword>
<comment type="caution">
    <text evidence="8">The sequence shown here is derived from an EMBL/GenBank/DDBJ whole genome shotgun (WGS) entry which is preliminary data.</text>
</comment>
<evidence type="ECO:0000259" key="7">
    <source>
        <dbReference type="PROSITE" id="PS50217"/>
    </source>
</evidence>
<reference evidence="8" key="1">
    <citation type="journal article" date="2020" name="Fungal Divers.">
        <title>Resolving the Mortierellaceae phylogeny through synthesis of multi-gene phylogenetics and phylogenomics.</title>
        <authorList>
            <person name="Vandepol N."/>
            <person name="Liber J."/>
            <person name="Desiro A."/>
            <person name="Na H."/>
            <person name="Kennedy M."/>
            <person name="Barry K."/>
            <person name="Grigoriev I.V."/>
            <person name="Miller A.N."/>
            <person name="O'Donnell K."/>
            <person name="Stajich J.E."/>
            <person name="Bonito G."/>
        </authorList>
    </citation>
    <scope>NUCLEOTIDE SEQUENCE</scope>
    <source>
        <strain evidence="8">NRRL 6426</strain>
    </source>
</reference>
<dbReference type="InterPro" id="IPR004827">
    <property type="entry name" value="bZIP"/>
</dbReference>
<dbReference type="PANTHER" id="PTHR13044">
    <property type="entry name" value="ACTIVATING TRANSCRIPTION FACTOR ATF 4/5"/>
    <property type="match status" value="1"/>
</dbReference>
<organism evidence="8 9">
    <name type="scientific">Linnemannia schmuckeri</name>
    <dbReference type="NCBI Taxonomy" id="64567"/>
    <lineage>
        <taxon>Eukaryota</taxon>
        <taxon>Fungi</taxon>
        <taxon>Fungi incertae sedis</taxon>
        <taxon>Mucoromycota</taxon>
        <taxon>Mortierellomycotina</taxon>
        <taxon>Mortierellomycetes</taxon>
        <taxon>Mortierellales</taxon>
        <taxon>Mortierellaceae</taxon>
        <taxon>Linnemannia</taxon>
    </lineage>
</organism>
<name>A0A9P5V977_9FUNG</name>
<protein>
    <recommendedName>
        <fullName evidence="7">BZIP domain-containing protein</fullName>
    </recommendedName>
</protein>
<dbReference type="GO" id="GO:0001228">
    <property type="term" value="F:DNA-binding transcription activator activity, RNA polymerase II-specific"/>
    <property type="evidence" value="ECO:0007669"/>
    <property type="project" value="TreeGrafter"/>
</dbReference>
<dbReference type="CDD" id="cd14705">
    <property type="entry name" value="bZIP_Zip1"/>
    <property type="match status" value="1"/>
</dbReference>
<evidence type="ECO:0000256" key="5">
    <source>
        <dbReference type="ARBA" id="ARBA00023242"/>
    </source>
</evidence>
<feature type="domain" description="BZIP" evidence="7">
    <location>
        <begin position="427"/>
        <end position="490"/>
    </location>
</feature>
<evidence type="ECO:0000256" key="1">
    <source>
        <dbReference type="ARBA" id="ARBA00004123"/>
    </source>
</evidence>
<keyword evidence="3" id="KW-0238">DNA-binding</keyword>
<proteinExistence type="predicted"/>
<dbReference type="PROSITE" id="PS50217">
    <property type="entry name" value="BZIP"/>
    <property type="match status" value="1"/>
</dbReference>
<dbReference type="OrthoDB" id="2447857at2759"/>
<dbReference type="Proteomes" id="UP000748756">
    <property type="component" value="Unassembled WGS sequence"/>
</dbReference>
<evidence type="ECO:0000256" key="6">
    <source>
        <dbReference type="SAM" id="MobiDB-lite"/>
    </source>
</evidence>